<evidence type="ECO:0000256" key="2">
    <source>
        <dbReference type="ARBA" id="ARBA00023015"/>
    </source>
</evidence>
<dbReference type="GO" id="GO:0003700">
    <property type="term" value="F:DNA-binding transcription factor activity"/>
    <property type="evidence" value="ECO:0007669"/>
    <property type="project" value="InterPro"/>
</dbReference>
<reference evidence="8 9" key="1">
    <citation type="submission" date="2016-11" db="EMBL/GenBank/DDBJ databases">
        <title>Description of two novel members of the family Erysipelotrichaceae: Ileibacterium lipovorans gen. nov., sp. nov. and Dubosiella newyorkensis, gen. nov., sp. nov.</title>
        <authorList>
            <person name="Cox L.M."/>
            <person name="Sohn J."/>
            <person name="Tyrrell K.L."/>
            <person name="Citron D.M."/>
            <person name="Lawson P.A."/>
            <person name="Patel N.B."/>
            <person name="Iizumi T."/>
            <person name="Perez-Perez G.I."/>
            <person name="Goldstein E.J."/>
            <person name="Blaser M.J."/>
        </authorList>
    </citation>
    <scope>NUCLEOTIDE SEQUENCE [LARGE SCALE GENOMIC DNA]</scope>
    <source>
        <strain evidence="8 9">NYU-BL-A3</strain>
    </source>
</reference>
<dbReference type="PANTHER" id="PTHR30204">
    <property type="entry name" value="REDOX-CYCLING DRUG-SENSING TRANSCRIPTIONAL ACTIVATOR SOXR"/>
    <property type="match status" value="1"/>
</dbReference>
<dbReference type="Proteomes" id="UP000186341">
    <property type="component" value="Unassembled WGS sequence"/>
</dbReference>
<dbReference type="RefSeq" id="WP_075817394.1">
    <property type="nucleotide sequence ID" value="NZ_CAPFLH010000074.1"/>
</dbReference>
<dbReference type="InterPro" id="IPR000551">
    <property type="entry name" value="MerR-type_HTH_dom"/>
</dbReference>
<accession>A0A1U7NJA6</accession>
<proteinExistence type="predicted"/>
<keyword evidence="2" id="KW-0805">Transcription regulation</keyword>
<evidence type="ECO:0000256" key="1">
    <source>
        <dbReference type="ARBA" id="ARBA00022491"/>
    </source>
</evidence>
<comment type="caution">
    <text evidence="8">The sequence shown here is derived from an EMBL/GenBank/DDBJ whole genome shotgun (WGS) entry which is preliminary data.</text>
</comment>
<evidence type="ECO:0000256" key="4">
    <source>
        <dbReference type="ARBA" id="ARBA00023163"/>
    </source>
</evidence>
<dbReference type="Gene3D" id="1.10.1660.10">
    <property type="match status" value="1"/>
</dbReference>
<feature type="coiled-coil region" evidence="5">
    <location>
        <begin position="124"/>
        <end position="158"/>
    </location>
</feature>
<dbReference type="OrthoDB" id="9773308at2"/>
<keyword evidence="5" id="KW-0175">Coiled coil</keyword>
<dbReference type="PROSITE" id="PS50937">
    <property type="entry name" value="HTH_MERR_2"/>
    <property type="match status" value="1"/>
</dbReference>
<evidence type="ECO:0000256" key="5">
    <source>
        <dbReference type="SAM" id="Coils"/>
    </source>
</evidence>
<keyword evidence="4" id="KW-0804">Transcription</keyword>
<evidence type="ECO:0000313" key="9">
    <source>
        <dbReference type="Proteomes" id="UP000186341"/>
    </source>
</evidence>
<dbReference type="GeneID" id="82201713"/>
<evidence type="ECO:0000259" key="7">
    <source>
        <dbReference type="PROSITE" id="PS50937"/>
    </source>
</evidence>
<gene>
    <name evidence="8" type="ORF">BO222_00425</name>
</gene>
<keyword evidence="1" id="KW-0678">Repressor</keyword>
<sequence length="224" mass="26677">MNDTAKKQKDKQTVENGHDQLNSFHSNIGKRIQDGLSDQDLMKIMPSLMRAKQFAAFRGGNIRTLHYYDDKQIFQPAIRSESGYRYYLPDQSITFEYIKMLKEMNLSLSEIEDYMKNPNEDKFCTMLEDKLDEVHREMEQLKHKERFIKRKLKDLKASDEKNLNQITIEMQQGHNRFVYENKFDESDLELHFRQAFQFIPKELLSMGLGSFHNPLKPWAHNSFK</sequence>
<feature type="compositionally biased region" description="Basic and acidic residues" evidence="6">
    <location>
        <begin position="1"/>
        <end position="18"/>
    </location>
</feature>
<dbReference type="Pfam" id="PF13411">
    <property type="entry name" value="MerR_1"/>
    <property type="match status" value="1"/>
</dbReference>
<dbReference type="InterPro" id="IPR009061">
    <property type="entry name" value="DNA-bd_dom_put_sf"/>
</dbReference>
<feature type="domain" description="HTH merR-type" evidence="7">
    <location>
        <begin position="48"/>
        <end position="117"/>
    </location>
</feature>
<dbReference type="SMART" id="SM00422">
    <property type="entry name" value="HTH_MERR"/>
    <property type="match status" value="1"/>
</dbReference>
<dbReference type="InterPro" id="IPR047057">
    <property type="entry name" value="MerR_fam"/>
</dbReference>
<organism evidence="8 9">
    <name type="scientific">Ileibacterium valens</name>
    <dbReference type="NCBI Taxonomy" id="1862668"/>
    <lineage>
        <taxon>Bacteria</taxon>
        <taxon>Bacillati</taxon>
        <taxon>Bacillota</taxon>
        <taxon>Erysipelotrichia</taxon>
        <taxon>Erysipelotrichales</taxon>
        <taxon>Erysipelotrichaceae</taxon>
        <taxon>Ileibacterium</taxon>
    </lineage>
</organism>
<dbReference type="PANTHER" id="PTHR30204:SF69">
    <property type="entry name" value="MERR-FAMILY TRANSCRIPTIONAL REGULATOR"/>
    <property type="match status" value="1"/>
</dbReference>
<keyword evidence="9" id="KW-1185">Reference proteome</keyword>
<evidence type="ECO:0000256" key="3">
    <source>
        <dbReference type="ARBA" id="ARBA00023125"/>
    </source>
</evidence>
<evidence type="ECO:0000313" key="8">
    <source>
        <dbReference type="EMBL" id="OLU43188.1"/>
    </source>
</evidence>
<name>A0A1U7NJA6_9FIRM</name>
<dbReference type="GO" id="GO:0003677">
    <property type="term" value="F:DNA binding"/>
    <property type="evidence" value="ECO:0007669"/>
    <property type="project" value="UniProtKB-KW"/>
</dbReference>
<protein>
    <recommendedName>
        <fullName evidence="7">HTH merR-type domain-containing protein</fullName>
    </recommendedName>
</protein>
<feature type="region of interest" description="Disordered" evidence="6">
    <location>
        <begin position="1"/>
        <end position="24"/>
    </location>
</feature>
<dbReference type="AlphaFoldDB" id="A0A1U7NJA6"/>
<evidence type="ECO:0000256" key="6">
    <source>
        <dbReference type="SAM" id="MobiDB-lite"/>
    </source>
</evidence>
<dbReference type="EMBL" id="MPJW01000019">
    <property type="protein sequence ID" value="OLU43188.1"/>
    <property type="molecule type" value="Genomic_DNA"/>
</dbReference>
<dbReference type="SUPFAM" id="SSF46955">
    <property type="entry name" value="Putative DNA-binding domain"/>
    <property type="match status" value="1"/>
</dbReference>
<keyword evidence="3" id="KW-0238">DNA-binding</keyword>